<keyword evidence="2" id="KW-0539">Nucleus</keyword>
<keyword evidence="3" id="KW-0175">Coiled coil</keyword>
<name>A0A9W7W789_9PEZI</name>
<dbReference type="Pfam" id="PF05615">
    <property type="entry name" value="THOC7"/>
    <property type="match status" value="1"/>
</dbReference>
<reference evidence="5 6" key="2">
    <citation type="journal article" date="2021" name="Curr. Genet.">
        <title>Genetic response to nitrogen starvation in the aggressive Eucalyptus foliar pathogen Teratosphaeria destructans.</title>
        <authorList>
            <person name="Havenga M."/>
            <person name="Wingfield B.D."/>
            <person name="Wingfield M.J."/>
            <person name="Dreyer L.L."/>
            <person name="Roets F."/>
            <person name="Aylward J."/>
        </authorList>
    </citation>
    <scope>NUCLEOTIDE SEQUENCE [LARGE SCALE GENOMIC DNA]</scope>
    <source>
        <strain evidence="5">CMW44962</strain>
    </source>
</reference>
<protein>
    <submittedName>
        <fullName evidence="5">Tho complex subunit 7</fullName>
    </submittedName>
</protein>
<comment type="caution">
    <text evidence="5">The sequence shown here is derived from an EMBL/GenBank/DDBJ whole genome shotgun (WGS) entry which is preliminary data.</text>
</comment>
<keyword evidence="6" id="KW-1185">Reference proteome</keyword>
<dbReference type="InterPro" id="IPR008501">
    <property type="entry name" value="THOC7/Mft1"/>
</dbReference>
<reference evidence="5 6" key="1">
    <citation type="journal article" date="2018" name="IMA Fungus">
        <title>IMA Genome-F 10: Nine draft genome sequences of Claviceps purpurea s.lat., including C. arundinis, C. humidiphila, and C. cf. spartinae, pseudomolecules for the pitch canker pathogen Fusarium circinatum, draft genome of Davidsoniella eucalypti, Grosmannia galeiformis, Quambalaria eucalypti, and Teratosphaeria destructans.</title>
        <authorList>
            <person name="Wingfield B.D."/>
            <person name="Liu M."/>
            <person name="Nguyen H.D."/>
            <person name="Lane F.A."/>
            <person name="Morgan S.W."/>
            <person name="De Vos L."/>
            <person name="Wilken P.M."/>
            <person name="Duong T.A."/>
            <person name="Aylward J."/>
            <person name="Coetzee M.P."/>
            <person name="Dadej K."/>
            <person name="De Beer Z.W."/>
            <person name="Findlay W."/>
            <person name="Havenga M."/>
            <person name="Kolarik M."/>
            <person name="Menzies J.G."/>
            <person name="Naidoo K."/>
            <person name="Pochopski O."/>
            <person name="Shoukouhi P."/>
            <person name="Santana Q.C."/>
            <person name="Seifert K.A."/>
            <person name="Soal N."/>
            <person name="Steenkamp E.T."/>
            <person name="Tatham C.T."/>
            <person name="van der Nest M.A."/>
            <person name="Wingfield M.J."/>
        </authorList>
    </citation>
    <scope>NUCLEOTIDE SEQUENCE [LARGE SCALE GENOMIC DNA]</scope>
    <source>
        <strain evidence="5">CMW44962</strain>
    </source>
</reference>
<organism evidence="5 6">
    <name type="scientific">Teratosphaeria destructans</name>
    <dbReference type="NCBI Taxonomy" id="418781"/>
    <lineage>
        <taxon>Eukaryota</taxon>
        <taxon>Fungi</taxon>
        <taxon>Dikarya</taxon>
        <taxon>Ascomycota</taxon>
        <taxon>Pezizomycotina</taxon>
        <taxon>Dothideomycetes</taxon>
        <taxon>Dothideomycetidae</taxon>
        <taxon>Mycosphaerellales</taxon>
        <taxon>Teratosphaeriaceae</taxon>
        <taxon>Teratosphaeria</taxon>
    </lineage>
</organism>
<evidence type="ECO:0000313" key="5">
    <source>
        <dbReference type="EMBL" id="KAH9845854.1"/>
    </source>
</evidence>
<comment type="subcellular location">
    <subcellularLocation>
        <location evidence="1">Nucleus</location>
    </subcellularLocation>
</comment>
<dbReference type="AlphaFoldDB" id="A0A9W7W789"/>
<feature type="coiled-coil region" evidence="3">
    <location>
        <begin position="169"/>
        <end position="196"/>
    </location>
</feature>
<evidence type="ECO:0000256" key="4">
    <source>
        <dbReference type="SAM" id="MobiDB-lite"/>
    </source>
</evidence>
<sequence length="394" mass="45878">MAEYVMAELPPPHGYHYAATLTKAEEDALHTTSRLLLAEERPFQQLSDKLLGPQSLLRYPPAKPADDAQPLDPDLESFKRQKFREEVLLRFSALESSLLRIQLVQSSNQRERERYAAEKAKILETAQAVRDNTLELRTQLAAAQEVLQLRKGYDELAGKILDDKKLKSRDDCQKDIETLEREIADLQQESAEYENTWQLRREQFDRIVVEGENMVKVIKGIKDDVDEEGGEECAKGESSFAGTPANGGRTPLLVESARTPWGWTPRVRARARARVSVSVRVRFRGGRHRGSGKEGIRKMVGRRVRLRHLMWRWARVRSKMELVMWVWRSRHSRRMRERRWKARRSRSLSWLRLVGGRRWMRVRGREFYRPCSLGEHGRRDQTGDHAPELDQGHL</sequence>
<dbReference type="GO" id="GO:0000445">
    <property type="term" value="C:THO complex part of transcription export complex"/>
    <property type="evidence" value="ECO:0007669"/>
    <property type="project" value="InterPro"/>
</dbReference>
<dbReference type="Proteomes" id="UP001138500">
    <property type="component" value="Unassembled WGS sequence"/>
</dbReference>
<dbReference type="EMBL" id="RIBY02000001">
    <property type="protein sequence ID" value="KAH9845854.1"/>
    <property type="molecule type" value="Genomic_DNA"/>
</dbReference>
<evidence type="ECO:0000256" key="3">
    <source>
        <dbReference type="SAM" id="Coils"/>
    </source>
</evidence>
<evidence type="ECO:0000256" key="1">
    <source>
        <dbReference type="ARBA" id="ARBA00004123"/>
    </source>
</evidence>
<feature type="region of interest" description="Disordered" evidence="4">
    <location>
        <begin position="54"/>
        <end position="73"/>
    </location>
</feature>
<gene>
    <name evidence="5" type="ORF">Tdes44962_MAKER00064</name>
</gene>
<accession>A0A9W7W789</accession>
<dbReference type="OrthoDB" id="205166at2759"/>
<proteinExistence type="predicted"/>
<evidence type="ECO:0000313" key="6">
    <source>
        <dbReference type="Proteomes" id="UP001138500"/>
    </source>
</evidence>
<feature type="region of interest" description="Disordered" evidence="4">
    <location>
        <begin position="228"/>
        <end position="251"/>
    </location>
</feature>
<evidence type="ECO:0000256" key="2">
    <source>
        <dbReference type="ARBA" id="ARBA00023242"/>
    </source>
</evidence>
<dbReference type="GO" id="GO:0006397">
    <property type="term" value="P:mRNA processing"/>
    <property type="evidence" value="ECO:0007669"/>
    <property type="project" value="InterPro"/>
</dbReference>